<gene>
    <name evidence="1" type="ORF">DERP_005989</name>
</gene>
<accession>A0ABQ8JSZ2</accession>
<evidence type="ECO:0000313" key="1">
    <source>
        <dbReference type="EMBL" id="KAH9425382.1"/>
    </source>
</evidence>
<reference evidence="1 2" key="2">
    <citation type="journal article" date="2022" name="Mol. Biol. Evol.">
        <title>Comparative Genomics Reveals Insights into the Divergent Evolution of Astigmatic Mites and Household Pest Adaptations.</title>
        <authorList>
            <person name="Xiong Q."/>
            <person name="Wan A.T."/>
            <person name="Liu X."/>
            <person name="Fung C.S."/>
            <person name="Xiao X."/>
            <person name="Malainual N."/>
            <person name="Hou J."/>
            <person name="Wang L."/>
            <person name="Wang M."/>
            <person name="Yang K.Y."/>
            <person name="Cui Y."/>
            <person name="Leung E.L."/>
            <person name="Nong W."/>
            <person name="Shin S.K."/>
            <person name="Au S.W."/>
            <person name="Jeong K.Y."/>
            <person name="Chew F.T."/>
            <person name="Hui J.H."/>
            <person name="Leung T.F."/>
            <person name="Tungtrongchitr A."/>
            <person name="Zhong N."/>
            <person name="Liu Z."/>
            <person name="Tsui S.K."/>
        </authorList>
    </citation>
    <scope>NUCLEOTIDE SEQUENCE [LARGE SCALE GENOMIC DNA]</scope>
    <source>
        <strain evidence="1">Derp</strain>
    </source>
</reference>
<evidence type="ECO:0000313" key="2">
    <source>
        <dbReference type="Proteomes" id="UP000887458"/>
    </source>
</evidence>
<comment type="caution">
    <text evidence="1">The sequence shown here is derived from an EMBL/GenBank/DDBJ whole genome shotgun (WGS) entry which is preliminary data.</text>
</comment>
<reference evidence="1 2" key="1">
    <citation type="journal article" date="2018" name="J. Allergy Clin. Immunol.">
        <title>High-quality assembly of Dermatophagoides pteronyssinus genome and transcriptome reveals a wide range of novel allergens.</title>
        <authorList>
            <person name="Liu X.Y."/>
            <person name="Yang K.Y."/>
            <person name="Wang M.Q."/>
            <person name="Kwok J.S."/>
            <person name="Zeng X."/>
            <person name="Yang Z."/>
            <person name="Xiao X.J."/>
            <person name="Lau C.P."/>
            <person name="Li Y."/>
            <person name="Huang Z.M."/>
            <person name="Ba J.G."/>
            <person name="Yim A.K."/>
            <person name="Ouyang C.Y."/>
            <person name="Ngai S.M."/>
            <person name="Chan T.F."/>
            <person name="Leung E.L."/>
            <person name="Liu L."/>
            <person name="Liu Z.G."/>
            <person name="Tsui S.K."/>
        </authorList>
    </citation>
    <scope>NUCLEOTIDE SEQUENCE [LARGE SCALE GENOMIC DNA]</scope>
    <source>
        <strain evidence="1">Derp</strain>
    </source>
</reference>
<name>A0ABQ8JSZ2_DERPT</name>
<keyword evidence="2" id="KW-1185">Reference proteome</keyword>
<proteinExistence type="predicted"/>
<sequence>MIDDKRKTIAHKQQTIRKFENSKLGYADQQLVKKNSRLISRKKRCNPFIIISSSILLAKGNFEKSNDRLASNGRLAFFSRILRSCIS</sequence>
<dbReference type="Proteomes" id="UP000887458">
    <property type="component" value="Unassembled WGS sequence"/>
</dbReference>
<protein>
    <submittedName>
        <fullName evidence="1">Uncharacterized protein</fullName>
    </submittedName>
</protein>
<dbReference type="EMBL" id="NJHN03000018">
    <property type="protein sequence ID" value="KAH9425382.1"/>
    <property type="molecule type" value="Genomic_DNA"/>
</dbReference>
<organism evidence="1 2">
    <name type="scientific">Dermatophagoides pteronyssinus</name>
    <name type="common">European house dust mite</name>
    <dbReference type="NCBI Taxonomy" id="6956"/>
    <lineage>
        <taxon>Eukaryota</taxon>
        <taxon>Metazoa</taxon>
        <taxon>Ecdysozoa</taxon>
        <taxon>Arthropoda</taxon>
        <taxon>Chelicerata</taxon>
        <taxon>Arachnida</taxon>
        <taxon>Acari</taxon>
        <taxon>Acariformes</taxon>
        <taxon>Sarcoptiformes</taxon>
        <taxon>Astigmata</taxon>
        <taxon>Psoroptidia</taxon>
        <taxon>Analgoidea</taxon>
        <taxon>Pyroglyphidae</taxon>
        <taxon>Dermatophagoidinae</taxon>
        <taxon>Dermatophagoides</taxon>
    </lineage>
</organism>